<keyword evidence="3" id="KW-0378">Hydrolase</keyword>
<feature type="domain" description="Endonuclease/exonuclease/phosphatase" evidence="2">
    <location>
        <begin position="52"/>
        <end position="294"/>
    </location>
</feature>
<keyword evidence="4" id="KW-1185">Reference proteome</keyword>
<accession>A0ABP7BHU9</accession>
<feature type="signal peptide" evidence="1">
    <location>
        <begin position="1"/>
        <end position="44"/>
    </location>
</feature>
<protein>
    <submittedName>
        <fullName evidence="3">Endonuclease/exonuclease/phosphatase family protein</fullName>
    </submittedName>
</protein>
<dbReference type="CDD" id="cd09083">
    <property type="entry name" value="EEP-1"/>
    <property type="match status" value="1"/>
</dbReference>
<evidence type="ECO:0000313" key="4">
    <source>
        <dbReference type="Proteomes" id="UP001500902"/>
    </source>
</evidence>
<dbReference type="GO" id="GO:0004519">
    <property type="term" value="F:endonuclease activity"/>
    <property type="evidence" value="ECO:0007669"/>
    <property type="project" value="UniProtKB-KW"/>
</dbReference>
<dbReference type="EMBL" id="BAAAZP010000040">
    <property type="protein sequence ID" value="GAA3659392.1"/>
    <property type="molecule type" value="Genomic_DNA"/>
</dbReference>
<dbReference type="PANTHER" id="PTHR12121">
    <property type="entry name" value="CARBON CATABOLITE REPRESSOR PROTEIN 4"/>
    <property type="match status" value="1"/>
</dbReference>
<name>A0ABP7BHU9_9ACTN</name>
<evidence type="ECO:0000256" key="1">
    <source>
        <dbReference type="SAM" id="SignalP"/>
    </source>
</evidence>
<sequence>MLARGRATVASCLSRKSWFVPFAAVVSVLTVALTTLTAAGPASASDARVRVMTYNIRYASDTPPNAWPDRLPVMKRLLREHRPDVLGVQEALWRQMRDIEGAFPEYDWIGMGRQGGTRDEFSAIFYRKDRFEVLDFDHFWLSDTPNVIGSATWGNTITRMVTWAKFRDRRTGTEFYHVNTHFDHQSENARVKSAELALQRVRGFEAGRPVIFTGDFNTAAEKSQSFTILTGEDAFADTWKTAQRRGPAYNTFGAWKAPVPDGDRIDWILSRGNVETLWAEIDPFEQNGQYPSDHYPVIAHVKIGA</sequence>
<keyword evidence="3" id="KW-0255">Endonuclease</keyword>
<dbReference type="SUPFAM" id="SSF56219">
    <property type="entry name" value="DNase I-like"/>
    <property type="match status" value="1"/>
</dbReference>
<reference evidence="4" key="1">
    <citation type="journal article" date="2019" name="Int. J. Syst. Evol. Microbiol.">
        <title>The Global Catalogue of Microorganisms (GCM) 10K type strain sequencing project: providing services to taxonomists for standard genome sequencing and annotation.</title>
        <authorList>
            <consortium name="The Broad Institute Genomics Platform"/>
            <consortium name="The Broad Institute Genome Sequencing Center for Infectious Disease"/>
            <person name="Wu L."/>
            <person name="Ma J."/>
        </authorList>
    </citation>
    <scope>NUCLEOTIDE SEQUENCE [LARGE SCALE GENOMIC DNA]</scope>
    <source>
        <strain evidence="4">JCM 16904</strain>
    </source>
</reference>
<dbReference type="Gene3D" id="3.60.10.10">
    <property type="entry name" value="Endonuclease/exonuclease/phosphatase"/>
    <property type="match status" value="1"/>
</dbReference>
<keyword evidence="1" id="KW-0732">Signal</keyword>
<keyword evidence="3" id="KW-0540">Nuclease</keyword>
<gene>
    <name evidence="3" type="ORF">GCM10022224_023520</name>
</gene>
<feature type="chain" id="PRO_5045942564" evidence="1">
    <location>
        <begin position="45"/>
        <end position="305"/>
    </location>
</feature>
<dbReference type="PANTHER" id="PTHR12121:SF36">
    <property type="entry name" value="ENDONUCLEASE_EXONUCLEASE_PHOSPHATASE DOMAIN-CONTAINING PROTEIN"/>
    <property type="match status" value="1"/>
</dbReference>
<dbReference type="InterPro" id="IPR050410">
    <property type="entry name" value="CCR4/nocturin_mRNA_transcr"/>
</dbReference>
<dbReference type="Pfam" id="PF03372">
    <property type="entry name" value="Exo_endo_phos"/>
    <property type="match status" value="1"/>
</dbReference>
<organism evidence="3 4">
    <name type="scientific">Nonomuraea antimicrobica</name>
    <dbReference type="NCBI Taxonomy" id="561173"/>
    <lineage>
        <taxon>Bacteria</taxon>
        <taxon>Bacillati</taxon>
        <taxon>Actinomycetota</taxon>
        <taxon>Actinomycetes</taxon>
        <taxon>Streptosporangiales</taxon>
        <taxon>Streptosporangiaceae</taxon>
        <taxon>Nonomuraea</taxon>
    </lineage>
</organism>
<dbReference type="InterPro" id="IPR005135">
    <property type="entry name" value="Endo/exonuclease/phosphatase"/>
</dbReference>
<dbReference type="Proteomes" id="UP001500902">
    <property type="component" value="Unassembled WGS sequence"/>
</dbReference>
<proteinExistence type="predicted"/>
<evidence type="ECO:0000259" key="2">
    <source>
        <dbReference type="Pfam" id="PF03372"/>
    </source>
</evidence>
<evidence type="ECO:0000313" key="3">
    <source>
        <dbReference type="EMBL" id="GAA3659392.1"/>
    </source>
</evidence>
<comment type="caution">
    <text evidence="3">The sequence shown here is derived from an EMBL/GenBank/DDBJ whole genome shotgun (WGS) entry which is preliminary data.</text>
</comment>
<dbReference type="InterPro" id="IPR036691">
    <property type="entry name" value="Endo/exonu/phosph_ase_sf"/>
</dbReference>